<protein>
    <recommendedName>
        <fullName evidence="2">DUF58 domain-containing protein</fullName>
    </recommendedName>
</protein>
<dbReference type="InterPro" id="IPR002881">
    <property type="entry name" value="DUF58"/>
</dbReference>
<dbReference type="AlphaFoldDB" id="A0A1J4N3B7"/>
<dbReference type="PANTHER" id="PTHR33608:SF3">
    <property type="entry name" value="SLR2013 PROTEIN"/>
    <property type="match status" value="1"/>
</dbReference>
<feature type="domain" description="DUF58" evidence="2">
    <location>
        <begin position="201"/>
        <end position="377"/>
    </location>
</feature>
<evidence type="ECO:0000313" key="3">
    <source>
        <dbReference type="EMBL" id="OIJ24849.1"/>
    </source>
</evidence>
<dbReference type="RefSeq" id="WP_071327229.1">
    <property type="nucleotide sequence ID" value="NZ_JZDQ02000032.1"/>
</dbReference>
<organism evidence="3 4">
    <name type="scientific">Nocardioides luteus</name>
    <dbReference type="NCBI Taxonomy" id="1844"/>
    <lineage>
        <taxon>Bacteria</taxon>
        <taxon>Bacillati</taxon>
        <taxon>Actinomycetota</taxon>
        <taxon>Actinomycetes</taxon>
        <taxon>Propionibacteriales</taxon>
        <taxon>Nocardioidaceae</taxon>
        <taxon>Nocardioides</taxon>
    </lineage>
</organism>
<accession>A0A1J4N3B7</accession>
<dbReference type="PANTHER" id="PTHR33608">
    <property type="entry name" value="BLL2464 PROTEIN"/>
    <property type="match status" value="1"/>
</dbReference>
<name>A0A1J4N3B7_9ACTN</name>
<sequence length="443" mass="48178">MTITWRVPLLVLAGIVPVVLRPTLGTAAAWFLLVVVLVIVDVLSAPKPAKLEITRLRLGGIRLGESTTSELMVRSPARRVRALVRDAWQPTAGAGTTASGSASATGNRHRIRLDRGDSTRLRTPLRPRRRGDLRALGVTVRAFGPLGLGARQRTIPVPGSVRVLPAFESRKHLPSRLQRLRELDGRAAVRVRGQGTEFDSLREYVRGDDVRSIDWRTTARSRTVVVRTWQPERDRRVVLVLDTSRTSAGRVEGAGGGVPRLDSAMDAGLLLAAIASRAGDRIDFIAGDLRVRSRVRLAGQRDVTQRLQEAMADLEPVIAEADWSDLAGAVAGLGRHRALVVLLTPLDPHAIEESLLPVLPVLTQHHRVVLASVRDPELEATAASRDTLDDVYAAAAAEQTLRRRDHTAAMLRILGVDVVDADAESLPPALADHYLQLKATSQL</sequence>
<dbReference type="EMBL" id="JZDQ02000032">
    <property type="protein sequence ID" value="OIJ24849.1"/>
    <property type="molecule type" value="Genomic_DNA"/>
</dbReference>
<dbReference type="Pfam" id="PF01882">
    <property type="entry name" value="DUF58"/>
    <property type="match status" value="1"/>
</dbReference>
<evidence type="ECO:0000259" key="2">
    <source>
        <dbReference type="Pfam" id="PF01882"/>
    </source>
</evidence>
<reference evidence="3" key="1">
    <citation type="submission" date="2016-10" db="EMBL/GenBank/DDBJ databases">
        <title>Draft Genome Sequence of Nocardioides luteus Strain BAFB, an Alkane-Degrading Bacterium Isolated from JP-7 Polluted Soil.</title>
        <authorList>
            <person name="Brown L."/>
            <person name="Ruiz O.N."/>
            <person name="Gunasekera T."/>
        </authorList>
    </citation>
    <scope>NUCLEOTIDE SEQUENCE [LARGE SCALE GENOMIC DNA]</scope>
    <source>
        <strain evidence="3">BAFB</strain>
    </source>
</reference>
<dbReference type="STRING" id="1844.UG56_020670"/>
<evidence type="ECO:0000313" key="4">
    <source>
        <dbReference type="Proteomes" id="UP000033772"/>
    </source>
</evidence>
<keyword evidence="4" id="KW-1185">Reference proteome</keyword>
<dbReference type="Proteomes" id="UP000033772">
    <property type="component" value="Unassembled WGS sequence"/>
</dbReference>
<evidence type="ECO:0000256" key="1">
    <source>
        <dbReference type="SAM" id="Phobius"/>
    </source>
</evidence>
<gene>
    <name evidence="3" type="ORF">UG56_020670</name>
</gene>
<dbReference type="OrthoDB" id="845740at2"/>
<feature type="transmembrane region" description="Helical" evidence="1">
    <location>
        <begin position="27"/>
        <end position="45"/>
    </location>
</feature>
<keyword evidence="1" id="KW-0472">Membrane</keyword>
<keyword evidence="1" id="KW-0812">Transmembrane</keyword>
<keyword evidence="1" id="KW-1133">Transmembrane helix</keyword>
<comment type="caution">
    <text evidence="3">The sequence shown here is derived from an EMBL/GenBank/DDBJ whole genome shotgun (WGS) entry which is preliminary data.</text>
</comment>
<proteinExistence type="predicted"/>